<dbReference type="Pfam" id="PF12833">
    <property type="entry name" value="HTH_18"/>
    <property type="match status" value="1"/>
</dbReference>
<dbReference type="AlphaFoldDB" id="A0A1E3UNH9"/>
<dbReference type="GO" id="GO:0043565">
    <property type="term" value="F:sequence-specific DNA binding"/>
    <property type="evidence" value="ECO:0007669"/>
    <property type="project" value="InterPro"/>
</dbReference>
<comment type="caution">
    <text evidence="7">The sequence shown here is derived from an EMBL/GenBank/DDBJ whole genome shotgun (WGS) entry which is preliminary data.</text>
</comment>
<dbReference type="SMART" id="SM00342">
    <property type="entry name" value="HTH_ARAC"/>
    <property type="match status" value="1"/>
</dbReference>
<evidence type="ECO:0000313" key="9">
    <source>
        <dbReference type="Proteomes" id="UP000094869"/>
    </source>
</evidence>
<dbReference type="InterPro" id="IPR018060">
    <property type="entry name" value="HTH_AraC"/>
</dbReference>
<evidence type="ECO:0000256" key="4">
    <source>
        <dbReference type="SAM" id="Phobius"/>
    </source>
</evidence>
<feature type="transmembrane region" description="Helical" evidence="4">
    <location>
        <begin position="288"/>
        <end position="309"/>
    </location>
</feature>
<feature type="transmembrane region" description="Helical" evidence="4">
    <location>
        <begin position="12"/>
        <end position="36"/>
    </location>
</feature>
<accession>A0A1E3UNH9</accession>
<dbReference type="EMBL" id="MEHA01000002">
    <property type="protein sequence ID" value="ODR55220.1"/>
    <property type="molecule type" value="Genomic_DNA"/>
</dbReference>
<gene>
    <name evidence="7" type="ORF">BEI59_04760</name>
    <name evidence="6" type="ORF">BEI63_23715</name>
</gene>
<keyword evidence="4" id="KW-0472">Membrane</keyword>
<dbReference type="Proteomes" id="UP000094271">
    <property type="component" value="Unassembled WGS sequence"/>
</dbReference>
<sequence>MKKYRKGSKTFLLWFASYMTVICVPILLSFFMFSYIGKVLSEQLQQMQENSVNQLKYVCDGKMETVHIISRQIAENPCVIGFMGHETTESGESKLAMQAVFKYLQAQMANEVCIKDIFVFSRKSRYLISPRQASNERGSNGFDYERHFNRSEKELWDLLEHSGQSVLVLEDGIGQSHLYYYNVITSKDIRNPDGWILIKLDFEAGNSNSGRVLEGIMTDSGIFYDIGRRKSYDGESAEELMRMDSYTRMQKEGEDIFIAKVKSETENWEYYCGIDTTSLFQDIYHSRNAYICFILVSLVAGMLLARYLVKKQYNPVLKLIQTIGRQHPIEVSEGEFEYLQKAFQEVAEDRYALKNQMDQERDVIVNNILSRIIKGYYVSSGEIENVLDQYCIHFPHHIFRMVLFSVEDYSTLFFDNDAKNRVDTYDLVHFLIKNIATECMKEAFPVVEPVECDNFVVLLINYSSQEERKAEELIEEKSNKTREFLKERMGISVSWFCSFECIRLTELRSSYSECLLGMGDWGKNIDREIDSNIQSRKEWRFVNFLKRRDYNSAEKLVKELIQDVSNLDNDDAGIRLYLFHILFLIRDAVSDSSEFSSDCDKKIMSIMNCCDNNRIADWLTQLLYMLKNNLAANEPLRPKAERIKDYIDTNYTSPGLSLSSIAEKFQISEGYVTRLMKKQYNMKVSQYVNEMRIERVKFLMKDASLNINDIAEQSGFYSYRTMIRSFKQAEGITPTEYRKQNRCEKKE</sequence>
<dbReference type="PANTHER" id="PTHR43280">
    <property type="entry name" value="ARAC-FAMILY TRANSCRIPTIONAL REGULATOR"/>
    <property type="match status" value="1"/>
</dbReference>
<evidence type="ECO:0000256" key="2">
    <source>
        <dbReference type="ARBA" id="ARBA00023125"/>
    </source>
</evidence>
<keyword evidence="3" id="KW-0804">Transcription</keyword>
<evidence type="ECO:0000259" key="5">
    <source>
        <dbReference type="PROSITE" id="PS01124"/>
    </source>
</evidence>
<evidence type="ECO:0000256" key="3">
    <source>
        <dbReference type="ARBA" id="ARBA00023163"/>
    </source>
</evidence>
<reference evidence="7 8" key="2">
    <citation type="submission" date="2016-08" db="EMBL/GenBank/DDBJ databases">
        <authorList>
            <person name="Seilhamer J.J."/>
        </authorList>
    </citation>
    <scope>NUCLEOTIDE SEQUENCE [LARGE SCALE GENOMIC DNA]</scope>
    <source>
        <strain evidence="7 8">NML150140-1</strain>
    </source>
</reference>
<reference evidence="6 9" key="1">
    <citation type="submission" date="2016-08" db="EMBL/GenBank/DDBJ databases">
        <title>Characterization of Isolates of Eisenbergiella tayi Derived from Blood Cultures, Using Whole Genome Sequencing.</title>
        <authorList>
            <person name="Bernier A.-M."/>
            <person name="Burdz T."/>
            <person name="Wiebe D."/>
            <person name="Bernard K."/>
        </authorList>
    </citation>
    <scope>NUCLEOTIDE SEQUENCE [LARGE SCALE GENOMIC DNA]</scope>
    <source>
        <strain evidence="6 9">NML120146</strain>
    </source>
</reference>
<dbReference type="GO" id="GO:0003700">
    <property type="term" value="F:DNA-binding transcription factor activity"/>
    <property type="evidence" value="ECO:0007669"/>
    <property type="project" value="InterPro"/>
</dbReference>
<keyword evidence="9" id="KW-1185">Reference proteome</keyword>
<keyword evidence="1" id="KW-0805">Transcription regulation</keyword>
<dbReference type="InterPro" id="IPR009057">
    <property type="entry name" value="Homeodomain-like_sf"/>
</dbReference>
<evidence type="ECO:0000256" key="1">
    <source>
        <dbReference type="ARBA" id="ARBA00023015"/>
    </source>
</evidence>
<dbReference type="PANTHER" id="PTHR43280:SF28">
    <property type="entry name" value="HTH-TYPE TRANSCRIPTIONAL ACTIVATOR RHAS"/>
    <property type="match status" value="1"/>
</dbReference>
<dbReference type="EMBL" id="MEHD01000036">
    <property type="protein sequence ID" value="ODR50104.1"/>
    <property type="molecule type" value="Genomic_DNA"/>
</dbReference>
<dbReference type="Proteomes" id="UP000094869">
    <property type="component" value="Unassembled WGS sequence"/>
</dbReference>
<evidence type="ECO:0000313" key="7">
    <source>
        <dbReference type="EMBL" id="ODR55220.1"/>
    </source>
</evidence>
<organism evidence="7 8">
    <name type="scientific">Eisenbergiella tayi</name>
    <dbReference type="NCBI Taxonomy" id="1432052"/>
    <lineage>
        <taxon>Bacteria</taxon>
        <taxon>Bacillati</taxon>
        <taxon>Bacillota</taxon>
        <taxon>Clostridia</taxon>
        <taxon>Lachnospirales</taxon>
        <taxon>Lachnospiraceae</taxon>
        <taxon>Eisenbergiella</taxon>
    </lineage>
</organism>
<dbReference type="PROSITE" id="PS01124">
    <property type="entry name" value="HTH_ARAC_FAMILY_2"/>
    <property type="match status" value="1"/>
</dbReference>
<dbReference type="Gene3D" id="1.10.10.60">
    <property type="entry name" value="Homeodomain-like"/>
    <property type="match status" value="2"/>
</dbReference>
<dbReference type="OrthoDB" id="9803764at2"/>
<evidence type="ECO:0000313" key="8">
    <source>
        <dbReference type="Proteomes" id="UP000094271"/>
    </source>
</evidence>
<keyword evidence="2" id="KW-0238">DNA-binding</keyword>
<keyword evidence="4" id="KW-1133">Transmembrane helix</keyword>
<protein>
    <recommendedName>
        <fullName evidence="5">HTH araC/xylS-type domain-containing protein</fullName>
    </recommendedName>
</protein>
<proteinExistence type="predicted"/>
<name>A0A1E3UNH9_9FIRM</name>
<keyword evidence="4" id="KW-0812">Transmembrane</keyword>
<feature type="domain" description="HTH araC/xylS-type" evidence="5">
    <location>
        <begin position="641"/>
        <end position="740"/>
    </location>
</feature>
<dbReference type="SUPFAM" id="SSF46689">
    <property type="entry name" value="Homeodomain-like"/>
    <property type="match status" value="1"/>
</dbReference>
<evidence type="ECO:0000313" key="6">
    <source>
        <dbReference type="EMBL" id="ODR50104.1"/>
    </source>
</evidence>